<feature type="region of interest" description="Disordered" evidence="1">
    <location>
        <begin position="194"/>
        <end position="215"/>
    </location>
</feature>
<dbReference type="Pfam" id="PF07022">
    <property type="entry name" value="Phage_CI_repr"/>
    <property type="match status" value="1"/>
</dbReference>
<reference evidence="3" key="1">
    <citation type="submission" date="2019-07" db="EMBL/GenBank/DDBJ databases">
        <authorList>
            <person name="Ashton P.M."/>
            <person name="Dallman T."/>
            <person name="Nair S."/>
            <person name="De Pinna E."/>
            <person name="Peters T."/>
            <person name="Grant K."/>
        </authorList>
    </citation>
    <scope>NUCLEOTIDE SEQUENCE</scope>
    <source>
        <strain evidence="3">646013</strain>
    </source>
</reference>
<dbReference type="EMBL" id="AAIAJV010000001">
    <property type="protein sequence ID" value="ECC1604485.1"/>
    <property type="molecule type" value="Genomic_DNA"/>
</dbReference>
<accession>A0A5Y1W913</accession>
<comment type="caution">
    <text evidence="3">The sequence shown here is derived from an EMBL/GenBank/DDBJ whole genome shotgun (WGS) entry which is preliminary data.</text>
</comment>
<evidence type="ECO:0000313" key="3">
    <source>
        <dbReference type="EMBL" id="ECC1604485.1"/>
    </source>
</evidence>
<name>A0A5Y1W913_SALER</name>
<dbReference type="InterPro" id="IPR010982">
    <property type="entry name" value="Lambda_DNA-bd_dom_sf"/>
</dbReference>
<dbReference type="GO" id="GO:0003677">
    <property type="term" value="F:DNA binding"/>
    <property type="evidence" value="ECO:0007669"/>
    <property type="project" value="InterPro"/>
</dbReference>
<dbReference type="AlphaFoldDB" id="A0A5Y1W913"/>
<proteinExistence type="predicted"/>
<gene>
    <name evidence="3" type="ORF">FNI14_00525</name>
</gene>
<dbReference type="Gene3D" id="1.10.260.40">
    <property type="entry name" value="lambda repressor-like DNA-binding domains"/>
    <property type="match status" value="1"/>
</dbReference>
<organism evidence="3">
    <name type="scientific">Salmonella enterica subsp. salamae</name>
    <dbReference type="NCBI Taxonomy" id="59202"/>
    <lineage>
        <taxon>Bacteria</taxon>
        <taxon>Pseudomonadati</taxon>
        <taxon>Pseudomonadota</taxon>
        <taxon>Gammaproteobacteria</taxon>
        <taxon>Enterobacterales</taxon>
        <taxon>Enterobacteriaceae</taxon>
        <taxon>Salmonella</taxon>
    </lineage>
</organism>
<feature type="domain" description="Bacteriophage CI repressor N-terminal" evidence="2">
    <location>
        <begin position="21"/>
        <end position="80"/>
    </location>
</feature>
<dbReference type="GO" id="GO:0045892">
    <property type="term" value="P:negative regulation of DNA-templated transcription"/>
    <property type="evidence" value="ECO:0007669"/>
    <property type="project" value="InterPro"/>
</dbReference>
<sequence>MHENFSDFSLVGEGKENFKARLQKLIGTRSVRAAASDWGVPVSTLNNYLHKGTEPSFKVVCLISNKEHVSLNWLAYGQDEAIKPSLQPMETASNDHNDLANELLRRAQTADKEKLVDAICDIGIKGILSRLQQVDEMTTSRPERKYTMEEQEAMLRALPISERAKNTASLVLALGDDAQKEIFEILEDFKRRIAPEGNADNPTVTPDPSLKQKAG</sequence>
<protein>
    <submittedName>
        <fullName evidence="3">Bacteriophage CI repressor</fullName>
    </submittedName>
</protein>
<evidence type="ECO:0000256" key="1">
    <source>
        <dbReference type="SAM" id="MobiDB-lite"/>
    </source>
</evidence>
<evidence type="ECO:0000259" key="2">
    <source>
        <dbReference type="Pfam" id="PF07022"/>
    </source>
</evidence>
<dbReference type="InterPro" id="IPR010744">
    <property type="entry name" value="Phage_CI_N"/>
</dbReference>